<evidence type="ECO:0000256" key="1">
    <source>
        <dbReference type="SAM" id="MobiDB-lite"/>
    </source>
</evidence>
<dbReference type="EMBL" id="QBMP01000201">
    <property type="protein sequence ID" value="PZO49908.1"/>
    <property type="molecule type" value="Genomic_DNA"/>
</dbReference>
<name>A0A2W4Z4E5_9CYAN</name>
<dbReference type="InterPro" id="IPR036385">
    <property type="entry name" value="RuBisCO_ssu_sf"/>
</dbReference>
<dbReference type="InterPro" id="IPR052265">
    <property type="entry name" value="Gamma-CA"/>
</dbReference>
<sequence length="345" mass="36206">MRNLLRGGYAIGTEHADARRYRSNVWKSCSPIRSDNEQEVLSRLDHCLAEHGGEYVRMFGINTQAKQRLGSVTIQRADGKPVAVSPSRAPANAAPASDGGSGSSGRGSSGSGSYGGGSYSSTSYGSGSYGGAQSSGGGLAAQTVSQNLAQGNQVGIEYADARRYRSGIWQTAPSVQSINQLQGFLSQNADKYVRVFGVNKSLKTRGSATTIQKPGQAVEASSGAQGAAGGIDPINANPPHYDDPAFLQSGQSGKGSGNGAVDSDVMNQVTQLVNQGCQIAIEFADKRRFRSGIWQTGPTIDARRPAEAISALGKQLAQHQGDYVRLVGVDPTAKRRVLETTIQRP</sequence>
<dbReference type="PANTHER" id="PTHR43360">
    <property type="entry name" value="CARBON DIOXIDE CONCENTRATING MECHANISM PROTEIN CCMM"/>
    <property type="match status" value="1"/>
</dbReference>
<feature type="compositionally biased region" description="Gly residues" evidence="1">
    <location>
        <begin position="99"/>
        <end position="117"/>
    </location>
</feature>
<reference evidence="4" key="1">
    <citation type="submission" date="2018-04" db="EMBL/GenBank/DDBJ databases">
        <authorList>
            <person name="Cornet L."/>
        </authorList>
    </citation>
    <scope>NUCLEOTIDE SEQUENCE [LARGE SCALE GENOMIC DNA]</scope>
</reference>
<evidence type="ECO:0000313" key="4">
    <source>
        <dbReference type="Proteomes" id="UP000249794"/>
    </source>
</evidence>
<dbReference type="SMART" id="SM00961">
    <property type="entry name" value="RuBisCO_small"/>
    <property type="match status" value="3"/>
</dbReference>
<comment type="caution">
    <text evidence="3">The sequence shown here is derived from an EMBL/GenBank/DDBJ whole genome shotgun (WGS) entry which is preliminary data.</text>
</comment>
<feature type="compositionally biased region" description="Low complexity" evidence="1">
    <location>
        <begin position="81"/>
        <end position="98"/>
    </location>
</feature>
<evidence type="ECO:0000313" key="3">
    <source>
        <dbReference type="EMBL" id="PZO49908.1"/>
    </source>
</evidence>
<reference evidence="3 4" key="2">
    <citation type="submission" date="2018-06" db="EMBL/GenBank/DDBJ databases">
        <title>Metagenomic assembly of (sub)arctic Cyanobacteria and their associated microbiome from non-axenic cultures.</title>
        <authorList>
            <person name="Baurain D."/>
        </authorList>
    </citation>
    <scope>NUCLEOTIDE SEQUENCE [LARGE SCALE GENOMIC DNA]</scope>
    <source>
        <strain evidence="3">ULC027bin1</strain>
    </source>
</reference>
<dbReference type="SUPFAM" id="SSF55239">
    <property type="entry name" value="RuBisCO, small subunit"/>
    <property type="match status" value="3"/>
</dbReference>
<dbReference type="Gene3D" id="3.30.190.10">
    <property type="entry name" value="Ribulose bisphosphate carboxylase, small subunit"/>
    <property type="match status" value="3"/>
</dbReference>
<dbReference type="InterPro" id="IPR000894">
    <property type="entry name" value="RuBisCO_ssu_dom"/>
</dbReference>
<proteinExistence type="predicted"/>
<feature type="domain" description="Ribulose bisphosphate carboxylase small subunit" evidence="2">
    <location>
        <begin position="2"/>
        <end position="77"/>
    </location>
</feature>
<feature type="domain" description="Ribulose bisphosphate carboxylase small subunit" evidence="2">
    <location>
        <begin position="252"/>
        <end position="345"/>
    </location>
</feature>
<dbReference type="CDD" id="cd00307">
    <property type="entry name" value="RuBisCO_small_like"/>
    <property type="match status" value="1"/>
</dbReference>
<gene>
    <name evidence="3" type="ORF">DCF15_16445</name>
</gene>
<dbReference type="PANTHER" id="PTHR43360:SF1">
    <property type="entry name" value="CARBOXYSOME ASSEMBLY PROTEIN CCMM"/>
    <property type="match status" value="1"/>
</dbReference>
<evidence type="ECO:0000259" key="2">
    <source>
        <dbReference type="SMART" id="SM00961"/>
    </source>
</evidence>
<organism evidence="3 4">
    <name type="scientific">Phormidesmis priestleyi</name>
    <dbReference type="NCBI Taxonomy" id="268141"/>
    <lineage>
        <taxon>Bacteria</taxon>
        <taxon>Bacillati</taxon>
        <taxon>Cyanobacteriota</taxon>
        <taxon>Cyanophyceae</taxon>
        <taxon>Leptolyngbyales</taxon>
        <taxon>Leptolyngbyaceae</taxon>
        <taxon>Phormidesmis</taxon>
    </lineage>
</organism>
<dbReference type="Proteomes" id="UP000249794">
    <property type="component" value="Unassembled WGS sequence"/>
</dbReference>
<accession>A0A2W4Z4E5</accession>
<feature type="region of interest" description="Disordered" evidence="1">
    <location>
        <begin position="79"/>
        <end position="117"/>
    </location>
</feature>
<feature type="domain" description="Ribulose bisphosphate carboxylase small subunit" evidence="2">
    <location>
        <begin position="123"/>
        <end position="214"/>
    </location>
</feature>
<protein>
    <recommendedName>
        <fullName evidence="2">Ribulose bisphosphate carboxylase small subunit domain-containing protein</fullName>
    </recommendedName>
</protein>
<dbReference type="AlphaFoldDB" id="A0A2W4Z4E5"/>
<dbReference type="Pfam" id="PF00101">
    <property type="entry name" value="RuBisCO_small"/>
    <property type="match status" value="2"/>
</dbReference>